<organism evidence="1">
    <name type="scientific">Grammatophora oceanica</name>
    <dbReference type="NCBI Taxonomy" id="210454"/>
    <lineage>
        <taxon>Eukaryota</taxon>
        <taxon>Sar</taxon>
        <taxon>Stramenopiles</taxon>
        <taxon>Ochrophyta</taxon>
        <taxon>Bacillariophyta</taxon>
        <taxon>Fragilariophyceae</taxon>
        <taxon>Fragilariophycidae</taxon>
        <taxon>Rhabdonematales</taxon>
        <taxon>Grammatophoraceae</taxon>
        <taxon>Grammatophora</taxon>
    </lineage>
</organism>
<proteinExistence type="predicted"/>
<name>A0A7S1UU43_9STRA</name>
<sequence>MLPARAAPRVAAMAARPVQRTQKRGIIDWMTNYPDHVRKSLVFDGGVVVHACVVSLKVMDSYPDHTRPRNPCKPRWSRREFLPESTDPHVRILLFRLLITRQSKTRAALCKELTILLG</sequence>
<dbReference type="AlphaFoldDB" id="A0A7S1UU43"/>
<dbReference type="EMBL" id="HBGK01010280">
    <property type="protein sequence ID" value="CAD9276432.1"/>
    <property type="molecule type" value="Transcribed_RNA"/>
</dbReference>
<evidence type="ECO:0000313" key="1">
    <source>
        <dbReference type="EMBL" id="CAD9276432.1"/>
    </source>
</evidence>
<accession>A0A7S1UU43</accession>
<protein>
    <submittedName>
        <fullName evidence="1">Uncharacterized protein</fullName>
    </submittedName>
</protein>
<reference evidence="1" key="1">
    <citation type="submission" date="2021-01" db="EMBL/GenBank/DDBJ databases">
        <authorList>
            <person name="Corre E."/>
            <person name="Pelletier E."/>
            <person name="Niang G."/>
            <person name="Scheremetjew M."/>
            <person name="Finn R."/>
            <person name="Kale V."/>
            <person name="Holt S."/>
            <person name="Cochrane G."/>
            <person name="Meng A."/>
            <person name="Brown T."/>
            <person name="Cohen L."/>
        </authorList>
    </citation>
    <scope>NUCLEOTIDE SEQUENCE</scope>
    <source>
        <strain evidence="1">CCMP 410</strain>
    </source>
</reference>
<gene>
    <name evidence="1" type="ORF">GOCE00092_LOCUS5340</name>
</gene>